<dbReference type="Proteomes" id="UP000184476">
    <property type="component" value="Unassembled WGS sequence"/>
</dbReference>
<feature type="transmembrane region" description="Helical" evidence="1">
    <location>
        <begin position="180"/>
        <end position="200"/>
    </location>
</feature>
<organism evidence="3 4">
    <name type="scientific">Seinonella peptonophila</name>
    <dbReference type="NCBI Taxonomy" id="112248"/>
    <lineage>
        <taxon>Bacteria</taxon>
        <taxon>Bacillati</taxon>
        <taxon>Bacillota</taxon>
        <taxon>Bacilli</taxon>
        <taxon>Bacillales</taxon>
        <taxon>Thermoactinomycetaceae</taxon>
        <taxon>Seinonella</taxon>
    </lineage>
</organism>
<dbReference type="PANTHER" id="PTHR38034:SF1">
    <property type="entry name" value="INNER MEMBRANE PROTEIN YPJD"/>
    <property type="match status" value="1"/>
</dbReference>
<evidence type="ECO:0000259" key="2">
    <source>
        <dbReference type="Pfam" id="PF01578"/>
    </source>
</evidence>
<feature type="transmembrane region" description="Helical" evidence="1">
    <location>
        <begin position="90"/>
        <end position="108"/>
    </location>
</feature>
<keyword evidence="1" id="KW-0812">Transmembrane</keyword>
<dbReference type="GO" id="GO:0017004">
    <property type="term" value="P:cytochrome complex assembly"/>
    <property type="evidence" value="ECO:0007669"/>
    <property type="project" value="InterPro"/>
</dbReference>
<feature type="domain" description="Cytochrome c assembly protein" evidence="2">
    <location>
        <begin position="64"/>
        <end position="260"/>
    </location>
</feature>
<dbReference type="RefSeq" id="WP_073151768.1">
    <property type="nucleotide sequence ID" value="NZ_FQVL01000001.1"/>
</dbReference>
<feature type="transmembrane region" description="Helical" evidence="1">
    <location>
        <begin position="6"/>
        <end position="27"/>
    </location>
</feature>
<dbReference type="InterPro" id="IPR052372">
    <property type="entry name" value="YpjD/HemX"/>
</dbReference>
<accession>A0A1M4TUM4</accession>
<dbReference type="AlphaFoldDB" id="A0A1M4TUM4"/>
<gene>
    <name evidence="3" type="ORF">SAMN05444392_101653</name>
</gene>
<dbReference type="EMBL" id="FQVL01000001">
    <property type="protein sequence ID" value="SHE48180.1"/>
    <property type="molecule type" value="Genomic_DNA"/>
</dbReference>
<evidence type="ECO:0000313" key="3">
    <source>
        <dbReference type="EMBL" id="SHE48180.1"/>
    </source>
</evidence>
<feature type="transmembrane region" description="Helical" evidence="1">
    <location>
        <begin position="128"/>
        <end position="155"/>
    </location>
</feature>
<name>A0A1M4TUM4_9BACL</name>
<dbReference type="OrthoDB" id="2417400at2"/>
<evidence type="ECO:0000256" key="1">
    <source>
        <dbReference type="SAM" id="Phobius"/>
    </source>
</evidence>
<keyword evidence="4" id="KW-1185">Reference proteome</keyword>
<dbReference type="Pfam" id="PF01578">
    <property type="entry name" value="Cytochrom_C_asm"/>
    <property type="match status" value="1"/>
</dbReference>
<feature type="transmembrane region" description="Helical" evidence="1">
    <location>
        <begin position="242"/>
        <end position="258"/>
    </location>
</feature>
<dbReference type="STRING" id="112248.SAMN05444392_101653"/>
<sequence length="268" mass="31826">MSDGWLYNFFIYLFGFNLLFALTYFFSPQTRLRQVTISFTIVAWGMESLLFILWLIQLFSFQGFESFFLYSWAMLTGSLICLYFVKLDVLLVFANFFCFLVWLQHLIFPRSDFLITELMMSKWVFIHVVMAMVAYAAFSLSSCSAGMYLFTNYLLKKKKWHSILRLLPSLGQVQLISKRLMQIGLTLLLCSLIQGFWIAYQRMDHSIFFDPKTIGSIIILIVYTCILLYWKMKGCQNRKLAWWNFLSILLLMVNYYFLNTSFSFHNWV</sequence>
<feature type="transmembrane region" description="Helical" evidence="1">
    <location>
        <begin position="67"/>
        <end position="85"/>
    </location>
</feature>
<protein>
    <submittedName>
        <fullName evidence="3">HemX family protein</fullName>
    </submittedName>
</protein>
<dbReference type="PANTHER" id="PTHR38034">
    <property type="entry name" value="INNER MEMBRANE PROTEIN YPJD"/>
    <property type="match status" value="1"/>
</dbReference>
<keyword evidence="1" id="KW-0472">Membrane</keyword>
<dbReference type="GO" id="GO:0020037">
    <property type="term" value="F:heme binding"/>
    <property type="evidence" value="ECO:0007669"/>
    <property type="project" value="InterPro"/>
</dbReference>
<proteinExistence type="predicted"/>
<feature type="transmembrane region" description="Helical" evidence="1">
    <location>
        <begin position="39"/>
        <end position="61"/>
    </location>
</feature>
<dbReference type="InterPro" id="IPR002541">
    <property type="entry name" value="Cyt_c_assembly"/>
</dbReference>
<reference evidence="3 4" key="1">
    <citation type="submission" date="2016-11" db="EMBL/GenBank/DDBJ databases">
        <authorList>
            <person name="Jaros S."/>
            <person name="Januszkiewicz K."/>
            <person name="Wedrychowicz H."/>
        </authorList>
    </citation>
    <scope>NUCLEOTIDE SEQUENCE [LARGE SCALE GENOMIC DNA]</scope>
    <source>
        <strain evidence="3 4">DSM 44666</strain>
    </source>
</reference>
<feature type="transmembrane region" description="Helical" evidence="1">
    <location>
        <begin position="212"/>
        <end position="230"/>
    </location>
</feature>
<keyword evidence="1" id="KW-1133">Transmembrane helix</keyword>
<evidence type="ECO:0000313" key="4">
    <source>
        <dbReference type="Proteomes" id="UP000184476"/>
    </source>
</evidence>